<evidence type="ECO:0000313" key="2">
    <source>
        <dbReference type="EnsemblPlants" id="HORVU.MOREX.r3.3HG0289110.1.CDS1"/>
    </source>
</evidence>
<proteinExistence type="predicted"/>
<organism evidence="2 3">
    <name type="scientific">Hordeum vulgare subsp. vulgare</name>
    <name type="common">Domesticated barley</name>
    <dbReference type="NCBI Taxonomy" id="112509"/>
    <lineage>
        <taxon>Eukaryota</taxon>
        <taxon>Viridiplantae</taxon>
        <taxon>Streptophyta</taxon>
        <taxon>Embryophyta</taxon>
        <taxon>Tracheophyta</taxon>
        <taxon>Spermatophyta</taxon>
        <taxon>Magnoliopsida</taxon>
        <taxon>Liliopsida</taxon>
        <taxon>Poales</taxon>
        <taxon>Poaceae</taxon>
        <taxon>BOP clade</taxon>
        <taxon>Pooideae</taxon>
        <taxon>Triticodae</taxon>
        <taxon>Triticeae</taxon>
        <taxon>Hordeinae</taxon>
        <taxon>Hordeum</taxon>
    </lineage>
</organism>
<feature type="region of interest" description="Disordered" evidence="1">
    <location>
        <begin position="54"/>
        <end position="85"/>
    </location>
</feature>
<feature type="region of interest" description="Disordered" evidence="1">
    <location>
        <begin position="1"/>
        <end position="32"/>
    </location>
</feature>
<reference evidence="3" key="1">
    <citation type="journal article" date="2012" name="Nature">
        <title>A physical, genetic and functional sequence assembly of the barley genome.</title>
        <authorList>
            <consortium name="The International Barley Genome Sequencing Consortium"/>
            <person name="Mayer K.F."/>
            <person name="Waugh R."/>
            <person name="Brown J.W."/>
            <person name="Schulman A."/>
            <person name="Langridge P."/>
            <person name="Platzer M."/>
            <person name="Fincher G.B."/>
            <person name="Muehlbauer G.J."/>
            <person name="Sato K."/>
            <person name="Close T.J."/>
            <person name="Wise R.P."/>
            <person name="Stein N."/>
        </authorList>
    </citation>
    <scope>NUCLEOTIDE SEQUENCE [LARGE SCALE GENOMIC DNA]</scope>
    <source>
        <strain evidence="3">cv. Morex</strain>
    </source>
</reference>
<dbReference type="Gramene" id="HORVU.MOREX.r3.3HG0289110.1">
    <property type="protein sequence ID" value="HORVU.MOREX.r3.3HG0289110.1.CDS1"/>
    <property type="gene ID" value="HORVU.MOREX.r3.3HG0289110"/>
</dbReference>
<dbReference type="Proteomes" id="UP000011116">
    <property type="component" value="Chromosome 3H"/>
</dbReference>
<reference evidence="2" key="3">
    <citation type="submission" date="2022-01" db="UniProtKB">
        <authorList>
            <consortium name="EnsemblPlants"/>
        </authorList>
    </citation>
    <scope>IDENTIFICATION</scope>
    <source>
        <strain evidence="2">subsp. vulgare</strain>
    </source>
</reference>
<feature type="compositionally biased region" description="Basic and acidic residues" evidence="1">
    <location>
        <begin position="61"/>
        <end position="70"/>
    </location>
</feature>
<keyword evidence="3" id="KW-1185">Reference proteome</keyword>
<reference evidence="2" key="2">
    <citation type="submission" date="2020-10" db="EMBL/GenBank/DDBJ databases">
        <authorList>
            <person name="Scholz U."/>
            <person name="Mascher M."/>
            <person name="Fiebig A."/>
        </authorList>
    </citation>
    <scope>NUCLEOTIDE SEQUENCE [LARGE SCALE GENOMIC DNA]</scope>
    <source>
        <strain evidence="2">cv. Morex</strain>
    </source>
</reference>
<accession>A0A8I6Y152</accession>
<dbReference type="Gramene" id="HORVU.MOREX.r2.3HG0240060.1">
    <property type="protein sequence ID" value="HORVU.MOREX.r2.3HG0240060.1.CDS.1"/>
    <property type="gene ID" value="HORVU.MOREX.r2.3HG0240060"/>
</dbReference>
<dbReference type="EnsemblPlants" id="HORVU.MOREX.r3.3HG0289110.1">
    <property type="protein sequence ID" value="HORVU.MOREX.r3.3HG0289110.1.CDS1"/>
    <property type="gene ID" value="HORVU.MOREX.r3.3HG0289110"/>
</dbReference>
<evidence type="ECO:0000313" key="3">
    <source>
        <dbReference type="Proteomes" id="UP000011116"/>
    </source>
</evidence>
<protein>
    <submittedName>
        <fullName evidence="2">Uncharacterized protein</fullName>
    </submittedName>
</protein>
<sequence length="184" mass="21372">MSGSGRKYPSESFKRKKKQQQDEEKEALSGSIFRYYKSKTSTSRNPEELAIVLADDQNNVNREDDGHTPTEDDVDIDMDDTNVSDHDPIFNLSAAESASVDEEPVITVDIYDPINWGSLDNKARDILVEKGPKREEERTKYPLDETSRHFSYNHYSRKMSNGEVRDRRWLVFFQNKQIKCFVLL</sequence>
<evidence type="ECO:0000256" key="1">
    <source>
        <dbReference type="SAM" id="MobiDB-lite"/>
    </source>
</evidence>
<name>A0A8I6Y152_HORVV</name>
<dbReference type="AlphaFoldDB" id="A0A8I6Y152"/>
<feature type="compositionally biased region" description="Acidic residues" evidence="1">
    <location>
        <begin position="71"/>
        <end position="82"/>
    </location>
</feature>